<evidence type="ECO:0000256" key="16">
    <source>
        <dbReference type="ARBA" id="ARBA00047899"/>
    </source>
</evidence>
<dbReference type="InterPro" id="IPR036426">
    <property type="entry name" value="Bulb-type_lectin_dom_sf"/>
</dbReference>
<evidence type="ECO:0000256" key="3">
    <source>
        <dbReference type="ARBA" id="ARBA00022536"/>
    </source>
</evidence>
<keyword evidence="13" id="KW-1015">Disulfide bond</keyword>
<dbReference type="InterPro" id="IPR000719">
    <property type="entry name" value="Prot_kinase_dom"/>
</dbReference>
<dbReference type="PROSITE" id="PS50927">
    <property type="entry name" value="BULB_LECTIN"/>
    <property type="match status" value="1"/>
</dbReference>
<dbReference type="SMART" id="SM00220">
    <property type="entry name" value="S_TKc"/>
    <property type="match status" value="1"/>
</dbReference>
<keyword evidence="12 20" id="KW-0472">Membrane</keyword>
<dbReference type="Gene3D" id="2.90.10.10">
    <property type="entry name" value="Bulb-type lectin domain"/>
    <property type="match status" value="2"/>
</dbReference>
<dbReference type="GO" id="GO:0106310">
    <property type="term" value="F:protein serine kinase activity"/>
    <property type="evidence" value="ECO:0007669"/>
    <property type="project" value="RHEA"/>
</dbReference>
<dbReference type="PROSITE" id="PS00108">
    <property type="entry name" value="PROTEIN_KINASE_ST"/>
    <property type="match status" value="1"/>
</dbReference>
<dbReference type="InterPro" id="IPR024171">
    <property type="entry name" value="SRK-like_kinase"/>
</dbReference>
<organism evidence="23">
    <name type="scientific">Fagus sylvatica</name>
    <name type="common">Beechnut</name>
    <dbReference type="NCBI Taxonomy" id="28930"/>
    <lineage>
        <taxon>Eukaryota</taxon>
        <taxon>Viridiplantae</taxon>
        <taxon>Streptophyta</taxon>
        <taxon>Embryophyta</taxon>
        <taxon>Tracheophyta</taxon>
        <taxon>Spermatophyta</taxon>
        <taxon>Magnoliopsida</taxon>
        <taxon>eudicotyledons</taxon>
        <taxon>Gunneridae</taxon>
        <taxon>Pentapetalae</taxon>
        <taxon>rosids</taxon>
        <taxon>fabids</taxon>
        <taxon>Fagales</taxon>
        <taxon>Fagaceae</taxon>
        <taxon>Fagus</taxon>
    </lineage>
</organism>
<reference evidence="23" key="1">
    <citation type="submission" date="2018-02" db="EMBL/GenBank/DDBJ databases">
        <authorList>
            <person name="Cohen D.B."/>
            <person name="Kent A.D."/>
        </authorList>
    </citation>
    <scope>NUCLEOTIDE SEQUENCE</scope>
</reference>
<evidence type="ECO:0000256" key="18">
    <source>
        <dbReference type="PIRNR" id="PIRNR000641"/>
    </source>
</evidence>
<dbReference type="PIRSF" id="PIRSF000641">
    <property type="entry name" value="SRK"/>
    <property type="match status" value="1"/>
</dbReference>
<keyword evidence="9 18" id="KW-0418">Kinase</keyword>
<keyword evidence="8 18" id="KW-0547">Nucleotide-binding</keyword>
<evidence type="ECO:0000259" key="21">
    <source>
        <dbReference type="PROSITE" id="PS50011"/>
    </source>
</evidence>
<evidence type="ECO:0000256" key="19">
    <source>
        <dbReference type="PROSITE-ProRule" id="PRU10141"/>
    </source>
</evidence>
<keyword evidence="6" id="KW-0732">Signal</keyword>
<dbReference type="InterPro" id="IPR008271">
    <property type="entry name" value="Ser/Thr_kinase_AS"/>
</dbReference>
<protein>
    <recommendedName>
        <fullName evidence="18">Receptor-like serine/threonine-protein kinase</fullName>
        <ecNumber evidence="18">2.7.11.1</ecNumber>
    </recommendedName>
</protein>
<evidence type="ECO:0000256" key="13">
    <source>
        <dbReference type="ARBA" id="ARBA00023157"/>
    </source>
</evidence>
<comment type="catalytic activity">
    <reaction evidence="17 18">
        <text>L-seryl-[protein] + ATP = O-phospho-L-seryl-[protein] + ADP + H(+)</text>
        <dbReference type="Rhea" id="RHEA:17989"/>
        <dbReference type="Rhea" id="RHEA-COMP:9863"/>
        <dbReference type="Rhea" id="RHEA-COMP:11604"/>
        <dbReference type="ChEBI" id="CHEBI:15378"/>
        <dbReference type="ChEBI" id="CHEBI:29999"/>
        <dbReference type="ChEBI" id="CHEBI:30616"/>
        <dbReference type="ChEBI" id="CHEBI:83421"/>
        <dbReference type="ChEBI" id="CHEBI:456216"/>
        <dbReference type="EC" id="2.7.11.1"/>
    </reaction>
</comment>
<evidence type="ECO:0000256" key="9">
    <source>
        <dbReference type="ARBA" id="ARBA00022777"/>
    </source>
</evidence>
<dbReference type="InterPro" id="IPR011009">
    <property type="entry name" value="Kinase-like_dom_sf"/>
</dbReference>
<dbReference type="InterPro" id="IPR001480">
    <property type="entry name" value="Bulb-type_lectin_dom"/>
</dbReference>
<dbReference type="InterPro" id="IPR051343">
    <property type="entry name" value="G-type_lectin_kinases/EP1-like"/>
</dbReference>
<dbReference type="SUPFAM" id="SSF51110">
    <property type="entry name" value="alpha-D-mannose-specific plant lectins"/>
    <property type="match status" value="1"/>
</dbReference>
<evidence type="ECO:0000256" key="1">
    <source>
        <dbReference type="ARBA" id="ARBA00004479"/>
    </source>
</evidence>
<sequence length="780" mass="87349">MFLHLFSTTKAQSPHSNITTGSTLYTNSTPNFWPSPSGHFAFGFYPNGNGFKVGIWLIGSPRNTIVWTSNQNDKMLSPGATLFFSTDGRLLLLSSTGQVQSIAKPDQKASVASMLDSGNFVLYDSSWNIIWASFDYPTNTLLVGQKLVPGQVLYSSISETDTSIGNFKLLLQRDGNLNAFPIRNLFDASYVYWSSYTASRTERNLTLNLAADSRVYLSNSFGLSVKNITEGGYPIDAKLLYRATFDVDGILRLYQHQIGIKGSSNSSILWKAIYEEDRCLVKGICGLNSFCTINGADVSCLCPPGFMFVDPKNTNMGCKLNFTARNDCFGNKGNEDYIIFPLPNTVWENNEYDVLHTVSEETCSKDCLEDCHCVVATFKDQMCFKQKLPLRFGKRNSSDRAKALVKIIKSESLPNDDLPTETNVVIKKLGKKFVVVGVVLITFSMIGFLFSGYFIFKHQIWSSKINTRQASPPDVIEEISLRSFTYDQLVIATDNFKEEIGRGGSGKVYKGTLAMNGGQEIAVKKLQKMIEEGESEFRNEMKIIGKTHHKNLVHLIGFCSEGSSRLLVYEFMKNGSLGNLLFNARERPSWNERMRISVEIARGIHYLHEECQTRIIHCDIKPQNILMDESWCAKISDFGLSKLLKTDQTRTFTVARGTRGYVAPEWHKSNGAITVKADIYSFGVLLFEIICCRKNMVLSAPEEEIVLMDWIDRCYVDGELGKVVGEEVVDMEELEKMVKVGLWCVLTEPALRPSMKSVILMLEGTVVTPPPHPPSSYVSV</sequence>
<proteinExistence type="inferred from homology"/>
<keyword evidence="11 20" id="KW-1133">Transmembrane helix</keyword>
<accession>A0A2N9EN37</accession>
<dbReference type="AlphaFoldDB" id="A0A2N9EN37"/>
<gene>
    <name evidence="23" type="ORF">FSB_LOCUS3891</name>
</gene>
<evidence type="ECO:0000256" key="11">
    <source>
        <dbReference type="ARBA" id="ARBA00022989"/>
    </source>
</evidence>
<dbReference type="Gene3D" id="3.30.200.20">
    <property type="entry name" value="Phosphorylase Kinase, domain 1"/>
    <property type="match status" value="1"/>
</dbReference>
<keyword evidence="4 18" id="KW-0808">Transferase</keyword>
<feature type="domain" description="Protein kinase" evidence="21">
    <location>
        <begin position="494"/>
        <end position="775"/>
    </location>
</feature>
<dbReference type="Pfam" id="PF01453">
    <property type="entry name" value="B_lectin"/>
    <property type="match status" value="1"/>
</dbReference>
<keyword evidence="7" id="KW-0430">Lectin</keyword>
<evidence type="ECO:0000256" key="10">
    <source>
        <dbReference type="ARBA" id="ARBA00022840"/>
    </source>
</evidence>
<comment type="catalytic activity">
    <reaction evidence="16 18">
        <text>L-threonyl-[protein] + ATP = O-phospho-L-threonyl-[protein] + ADP + H(+)</text>
        <dbReference type="Rhea" id="RHEA:46608"/>
        <dbReference type="Rhea" id="RHEA-COMP:11060"/>
        <dbReference type="Rhea" id="RHEA-COMP:11605"/>
        <dbReference type="ChEBI" id="CHEBI:15378"/>
        <dbReference type="ChEBI" id="CHEBI:30013"/>
        <dbReference type="ChEBI" id="CHEBI:30616"/>
        <dbReference type="ChEBI" id="CHEBI:61977"/>
        <dbReference type="ChEBI" id="CHEBI:456216"/>
        <dbReference type="EC" id="2.7.11.1"/>
    </reaction>
</comment>
<dbReference type="FunFam" id="3.30.200.20:FF:000059">
    <property type="entry name" value="S-receptor-like serine/threonine-protein kinase"/>
    <property type="match status" value="1"/>
</dbReference>
<comment type="similarity">
    <text evidence="18">Belongs to the protein kinase superfamily. Ser/Thr protein kinase family.</text>
</comment>
<dbReference type="PANTHER" id="PTHR47976">
    <property type="entry name" value="G-TYPE LECTIN S-RECEPTOR-LIKE SERINE/THREONINE-PROTEIN KINASE SD2-5"/>
    <property type="match status" value="1"/>
</dbReference>
<dbReference type="PROSITE" id="PS00107">
    <property type="entry name" value="PROTEIN_KINASE_ATP"/>
    <property type="match status" value="1"/>
</dbReference>
<dbReference type="Gene3D" id="1.10.510.10">
    <property type="entry name" value="Transferase(Phosphotransferase) domain 1"/>
    <property type="match status" value="1"/>
</dbReference>
<evidence type="ECO:0000256" key="12">
    <source>
        <dbReference type="ARBA" id="ARBA00023136"/>
    </source>
</evidence>
<evidence type="ECO:0000256" key="17">
    <source>
        <dbReference type="ARBA" id="ARBA00048679"/>
    </source>
</evidence>
<dbReference type="PROSITE" id="PS50011">
    <property type="entry name" value="PROTEIN_KINASE_DOM"/>
    <property type="match status" value="1"/>
</dbReference>
<dbReference type="FunFam" id="2.90.10.10:FF:000026">
    <property type="entry name" value="Serine/threonine-protein kinase"/>
    <property type="match status" value="1"/>
</dbReference>
<keyword evidence="5 20" id="KW-0812">Transmembrane</keyword>
<evidence type="ECO:0000259" key="22">
    <source>
        <dbReference type="PROSITE" id="PS50927"/>
    </source>
</evidence>
<keyword evidence="3" id="KW-0245">EGF-like domain</keyword>
<evidence type="ECO:0000256" key="6">
    <source>
        <dbReference type="ARBA" id="ARBA00022729"/>
    </source>
</evidence>
<evidence type="ECO:0000256" key="14">
    <source>
        <dbReference type="ARBA" id="ARBA00023170"/>
    </source>
</evidence>
<feature type="binding site" evidence="19">
    <location>
        <position position="525"/>
    </location>
    <ligand>
        <name>ATP</name>
        <dbReference type="ChEBI" id="CHEBI:30616"/>
    </ligand>
</feature>
<dbReference type="GO" id="GO:0016020">
    <property type="term" value="C:membrane"/>
    <property type="evidence" value="ECO:0007669"/>
    <property type="project" value="UniProtKB-SubCell"/>
</dbReference>
<keyword evidence="15" id="KW-0325">Glycoprotein</keyword>
<name>A0A2N9EN37_FAGSY</name>
<dbReference type="GO" id="GO:0004674">
    <property type="term" value="F:protein serine/threonine kinase activity"/>
    <property type="evidence" value="ECO:0007669"/>
    <property type="project" value="UniProtKB-KW"/>
</dbReference>
<keyword evidence="14" id="KW-0675">Receptor</keyword>
<evidence type="ECO:0000256" key="20">
    <source>
        <dbReference type="SAM" id="Phobius"/>
    </source>
</evidence>
<dbReference type="InterPro" id="IPR017441">
    <property type="entry name" value="Protein_kinase_ATP_BS"/>
</dbReference>
<feature type="domain" description="Bulb-type lectin" evidence="22">
    <location>
        <begin position="15"/>
        <end position="135"/>
    </location>
</feature>
<dbReference type="GO" id="GO:0005524">
    <property type="term" value="F:ATP binding"/>
    <property type="evidence" value="ECO:0007669"/>
    <property type="project" value="UniProtKB-UniRule"/>
</dbReference>
<evidence type="ECO:0000256" key="15">
    <source>
        <dbReference type="ARBA" id="ARBA00023180"/>
    </source>
</evidence>
<keyword evidence="10 18" id="KW-0067">ATP-binding</keyword>
<keyword evidence="2 18" id="KW-0723">Serine/threonine-protein kinase</keyword>
<dbReference type="EMBL" id="OIVN01000193">
    <property type="protein sequence ID" value="SPC76009.1"/>
    <property type="molecule type" value="Genomic_DNA"/>
</dbReference>
<evidence type="ECO:0000256" key="4">
    <source>
        <dbReference type="ARBA" id="ARBA00022679"/>
    </source>
</evidence>
<dbReference type="PANTHER" id="PTHR47976:SF85">
    <property type="entry name" value="RECEPTOR-LIKE SERINE_THREONINE-PROTEIN KINASE"/>
    <property type="match status" value="1"/>
</dbReference>
<feature type="transmembrane region" description="Helical" evidence="20">
    <location>
        <begin position="433"/>
        <end position="456"/>
    </location>
</feature>
<evidence type="ECO:0000313" key="23">
    <source>
        <dbReference type="EMBL" id="SPC76009.1"/>
    </source>
</evidence>
<dbReference type="CDD" id="cd00028">
    <property type="entry name" value="B_lectin"/>
    <property type="match status" value="1"/>
</dbReference>
<dbReference type="EC" id="2.7.11.1" evidence="18"/>
<dbReference type="GO" id="GO:0030246">
    <property type="term" value="F:carbohydrate binding"/>
    <property type="evidence" value="ECO:0007669"/>
    <property type="project" value="UniProtKB-KW"/>
</dbReference>
<evidence type="ECO:0000256" key="5">
    <source>
        <dbReference type="ARBA" id="ARBA00022692"/>
    </source>
</evidence>
<dbReference type="SUPFAM" id="SSF56112">
    <property type="entry name" value="Protein kinase-like (PK-like)"/>
    <property type="match status" value="1"/>
</dbReference>
<evidence type="ECO:0000256" key="7">
    <source>
        <dbReference type="ARBA" id="ARBA00022734"/>
    </source>
</evidence>
<evidence type="ECO:0000256" key="8">
    <source>
        <dbReference type="ARBA" id="ARBA00022741"/>
    </source>
</evidence>
<comment type="subcellular location">
    <subcellularLocation>
        <location evidence="1">Membrane</location>
        <topology evidence="1">Single-pass type I membrane protein</topology>
    </subcellularLocation>
</comment>
<dbReference type="FunFam" id="1.10.510.10:FF:000237">
    <property type="entry name" value="G-type lectin S-receptor-like serine/threonine-protein kinase"/>
    <property type="match status" value="1"/>
</dbReference>
<dbReference type="Pfam" id="PF00069">
    <property type="entry name" value="Pkinase"/>
    <property type="match status" value="1"/>
</dbReference>
<dbReference type="SMART" id="SM00108">
    <property type="entry name" value="B_lectin"/>
    <property type="match status" value="1"/>
</dbReference>
<evidence type="ECO:0000256" key="2">
    <source>
        <dbReference type="ARBA" id="ARBA00022527"/>
    </source>
</evidence>